<dbReference type="InterPro" id="IPR050595">
    <property type="entry name" value="Bact_response_regulator"/>
</dbReference>
<dbReference type="PANTHER" id="PTHR44591:SF21">
    <property type="entry name" value="TWO-COMPONENT RESPONSE REGULATOR"/>
    <property type="match status" value="1"/>
</dbReference>
<dbReference type="OrthoDB" id="9784719at2"/>
<dbReference type="SUPFAM" id="SSF52172">
    <property type="entry name" value="CheY-like"/>
    <property type="match status" value="1"/>
</dbReference>
<evidence type="ECO:0000259" key="3">
    <source>
        <dbReference type="PROSITE" id="PS50110"/>
    </source>
</evidence>
<dbReference type="KEGG" id="lpy:FIV34_03590"/>
<gene>
    <name evidence="4" type="ORF">FIV34_03590</name>
</gene>
<proteinExistence type="predicted"/>
<reference evidence="4 5" key="1">
    <citation type="submission" date="2019-06" db="EMBL/GenBank/DDBJ databases">
        <title>A complete genome sequence for Luteibacter pinisoli MAH-14.</title>
        <authorList>
            <person name="Baltrus D.A."/>
        </authorList>
    </citation>
    <scope>NUCLEOTIDE SEQUENCE [LARGE SCALE GENOMIC DNA]</scope>
    <source>
        <strain evidence="4 5">MAH-14</strain>
    </source>
</reference>
<feature type="modified residue" description="4-aspartylphosphate" evidence="2">
    <location>
        <position position="56"/>
    </location>
</feature>
<dbReference type="SMART" id="SM00448">
    <property type="entry name" value="REC"/>
    <property type="match status" value="1"/>
</dbReference>
<protein>
    <submittedName>
        <fullName evidence="4">Response regulator</fullName>
    </submittedName>
</protein>
<dbReference type="RefSeq" id="WP_139979758.1">
    <property type="nucleotide sequence ID" value="NZ_CP041046.1"/>
</dbReference>
<name>A0A4Y5YZW7_9GAMM</name>
<dbReference type="Pfam" id="PF00072">
    <property type="entry name" value="Response_reg"/>
    <property type="match status" value="1"/>
</dbReference>
<dbReference type="AlphaFoldDB" id="A0A4Y5YZW7"/>
<evidence type="ECO:0000313" key="4">
    <source>
        <dbReference type="EMBL" id="QDE38347.1"/>
    </source>
</evidence>
<keyword evidence="1 2" id="KW-0597">Phosphoprotein</keyword>
<organism evidence="4 5">
    <name type="scientific">Luteibacter pinisoli</name>
    <dbReference type="NCBI Taxonomy" id="2589080"/>
    <lineage>
        <taxon>Bacteria</taxon>
        <taxon>Pseudomonadati</taxon>
        <taxon>Pseudomonadota</taxon>
        <taxon>Gammaproteobacteria</taxon>
        <taxon>Lysobacterales</taxon>
        <taxon>Rhodanobacteraceae</taxon>
        <taxon>Luteibacter</taxon>
    </lineage>
</organism>
<dbReference type="InterPro" id="IPR001789">
    <property type="entry name" value="Sig_transdc_resp-reg_receiver"/>
</dbReference>
<dbReference type="PANTHER" id="PTHR44591">
    <property type="entry name" value="STRESS RESPONSE REGULATOR PROTEIN 1"/>
    <property type="match status" value="1"/>
</dbReference>
<dbReference type="GO" id="GO:0000160">
    <property type="term" value="P:phosphorelay signal transduction system"/>
    <property type="evidence" value="ECO:0007669"/>
    <property type="project" value="InterPro"/>
</dbReference>
<feature type="domain" description="Response regulatory" evidence="3">
    <location>
        <begin position="7"/>
        <end position="115"/>
    </location>
</feature>
<evidence type="ECO:0000256" key="2">
    <source>
        <dbReference type="PROSITE-ProRule" id="PRU00169"/>
    </source>
</evidence>
<dbReference type="EMBL" id="CP041046">
    <property type="protein sequence ID" value="QDE38347.1"/>
    <property type="molecule type" value="Genomic_DNA"/>
</dbReference>
<keyword evidence="5" id="KW-1185">Reference proteome</keyword>
<dbReference type="Gene3D" id="3.40.50.2300">
    <property type="match status" value="1"/>
</dbReference>
<sequence>MTHDPLVVLLVEDDDAIREISAMILEGAGITVHTAENGDAAEHWLATGTADILFTDVRMPGTVSGQELASRHTDMRVLVTSGEAREQHHWLSPGMEYLAKPYDRKSLLAAVARLAG</sequence>
<evidence type="ECO:0000313" key="5">
    <source>
        <dbReference type="Proteomes" id="UP000316093"/>
    </source>
</evidence>
<dbReference type="InterPro" id="IPR011006">
    <property type="entry name" value="CheY-like_superfamily"/>
</dbReference>
<accession>A0A4Y5YZW7</accession>
<dbReference type="Proteomes" id="UP000316093">
    <property type="component" value="Chromosome"/>
</dbReference>
<dbReference type="PROSITE" id="PS50110">
    <property type="entry name" value="RESPONSE_REGULATORY"/>
    <property type="match status" value="1"/>
</dbReference>
<evidence type="ECO:0000256" key="1">
    <source>
        <dbReference type="ARBA" id="ARBA00022553"/>
    </source>
</evidence>